<name>A0A022QVL8_ERYGU</name>
<dbReference type="PANTHER" id="PTHR10809:SF162">
    <property type="entry name" value="VESICLE-ASSOCIATED PROTEIN 1-1-LIKE"/>
    <property type="match status" value="1"/>
</dbReference>
<dbReference type="Pfam" id="PF00635">
    <property type="entry name" value="Motile_Sperm"/>
    <property type="match status" value="1"/>
</dbReference>
<dbReference type="InterPro" id="IPR013783">
    <property type="entry name" value="Ig-like_fold"/>
</dbReference>
<dbReference type="GO" id="GO:0005789">
    <property type="term" value="C:endoplasmic reticulum membrane"/>
    <property type="evidence" value="ECO:0000318"/>
    <property type="project" value="GO_Central"/>
</dbReference>
<dbReference type="GO" id="GO:0061817">
    <property type="term" value="P:endoplasmic reticulum-plasma membrane tethering"/>
    <property type="evidence" value="ECO:0000318"/>
    <property type="project" value="GO_Central"/>
</dbReference>
<evidence type="ECO:0000256" key="1">
    <source>
        <dbReference type="ARBA" id="ARBA00008932"/>
    </source>
</evidence>
<organism evidence="3 4">
    <name type="scientific">Erythranthe guttata</name>
    <name type="common">Yellow monkey flower</name>
    <name type="synonym">Mimulus guttatus</name>
    <dbReference type="NCBI Taxonomy" id="4155"/>
    <lineage>
        <taxon>Eukaryota</taxon>
        <taxon>Viridiplantae</taxon>
        <taxon>Streptophyta</taxon>
        <taxon>Embryophyta</taxon>
        <taxon>Tracheophyta</taxon>
        <taxon>Spermatophyta</taxon>
        <taxon>Magnoliopsida</taxon>
        <taxon>eudicotyledons</taxon>
        <taxon>Gunneridae</taxon>
        <taxon>Pentapetalae</taxon>
        <taxon>asterids</taxon>
        <taxon>lamiids</taxon>
        <taxon>Lamiales</taxon>
        <taxon>Phrymaceae</taxon>
        <taxon>Erythranthe</taxon>
    </lineage>
</organism>
<gene>
    <name evidence="3" type="ORF">MIMGU_mgv1a016529mg</name>
</gene>
<dbReference type="PANTHER" id="PTHR10809">
    <property type="entry name" value="VESICLE-ASSOCIATED MEMBRANE PROTEIN-ASSOCIATED PROTEIN"/>
    <property type="match status" value="1"/>
</dbReference>
<dbReference type="AlphaFoldDB" id="A0A022QVL8"/>
<proteinExistence type="inferred from homology"/>
<dbReference type="InterPro" id="IPR008962">
    <property type="entry name" value="PapD-like_sf"/>
</dbReference>
<evidence type="ECO:0000313" key="4">
    <source>
        <dbReference type="Proteomes" id="UP000030748"/>
    </source>
</evidence>
<evidence type="ECO:0000259" key="2">
    <source>
        <dbReference type="PROSITE" id="PS50202"/>
    </source>
</evidence>
<feature type="domain" description="MSP" evidence="2">
    <location>
        <begin position="6"/>
        <end position="117"/>
    </location>
</feature>
<dbReference type="PhylomeDB" id="A0A022QVL8"/>
<dbReference type="InterPro" id="IPR000535">
    <property type="entry name" value="MSP_dom"/>
</dbReference>
<reference evidence="3 4" key="1">
    <citation type="journal article" date="2013" name="Proc. Natl. Acad. Sci. U.S.A.">
        <title>Fine-scale variation in meiotic recombination in Mimulus inferred from population shotgun sequencing.</title>
        <authorList>
            <person name="Hellsten U."/>
            <person name="Wright K.M."/>
            <person name="Jenkins J."/>
            <person name="Shu S."/>
            <person name="Yuan Y."/>
            <person name="Wessler S.R."/>
            <person name="Schmutz J."/>
            <person name="Willis J.H."/>
            <person name="Rokhsar D.S."/>
        </authorList>
    </citation>
    <scope>NUCLEOTIDE SEQUENCE [LARGE SCALE GENOMIC DNA]</scope>
    <source>
        <strain evidence="4">cv. DUN x IM62</strain>
    </source>
</reference>
<dbReference type="STRING" id="4155.A0A022QVL8"/>
<dbReference type="GO" id="GO:0043495">
    <property type="term" value="F:protein-membrane adaptor activity"/>
    <property type="evidence" value="ECO:0000318"/>
    <property type="project" value="GO_Central"/>
</dbReference>
<dbReference type="eggNOG" id="KOG0439">
    <property type="taxonomic scope" value="Eukaryota"/>
</dbReference>
<dbReference type="EMBL" id="KI630827">
    <property type="protein sequence ID" value="EYU32762.1"/>
    <property type="molecule type" value="Genomic_DNA"/>
</dbReference>
<protein>
    <recommendedName>
        <fullName evidence="2">MSP domain-containing protein</fullName>
    </recommendedName>
</protein>
<dbReference type="InterPro" id="IPR016763">
    <property type="entry name" value="VAP"/>
</dbReference>
<dbReference type="SUPFAM" id="SSF49354">
    <property type="entry name" value="PapD-like"/>
    <property type="match status" value="1"/>
</dbReference>
<dbReference type="GO" id="GO:0090158">
    <property type="term" value="P:endoplasmic reticulum membrane organization"/>
    <property type="evidence" value="ECO:0000318"/>
    <property type="project" value="GO_Central"/>
</dbReference>
<accession>A0A022QVL8</accession>
<sequence>MAAKKLLDIQPSELKFNFELKKDVTCLLQLTNTSDNTVVFKVITNDRNKYRVRPNIGIILPKSSSNIIVTMIAQEEIPSDKQGKDKFLIQSIVVPPSTTTQDVTPKMVITLTKQIRG</sequence>
<dbReference type="GO" id="GO:0005886">
    <property type="term" value="C:plasma membrane"/>
    <property type="evidence" value="ECO:0000318"/>
    <property type="project" value="GO_Central"/>
</dbReference>
<comment type="similarity">
    <text evidence="1">Belongs to the VAMP-associated protein (VAP) (TC 9.B.17) family.</text>
</comment>
<dbReference type="Proteomes" id="UP000030748">
    <property type="component" value="Unassembled WGS sequence"/>
</dbReference>
<evidence type="ECO:0000313" key="3">
    <source>
        <dbReference type="EMBL" id="EYU32762.1"/>
    </source>
</evidence>
<dbReference type="PROSITE" id="PS50202">
    <property type="entry name" value="MSP"/>
    <property type="match status" value="1"/>
</dbReference>
<keyword evidence="4" id="KW-1185">Reference proteome</keyword>
<dbReference type="Gene3D" id="2.60.40.10">
    <property type="entry name" value="Immunoglobulins"/>
    <property type="match status" value="1"/>
</dbReference>